<accession>A0A8S5U6F3</accession>
<name>A0A8S5U6F3_9CAUD</name>
<protein>
    <submittedName>
        <fullName evidence="1">Uncharacterized protein</fullName>
    </submittedName>
</protein>
<organism evidence="1">
    <name type="scientific">Myoviridae sp. ctBCv9</name>
    <dbReference type="NCBI Taxonomy" id="2825045"/>
    <lineage>
        <taxon>Viruses</taxon>
        <taxon>Duplodnaviria</taxon>
        <taxon>Heunggongvirae</taxon>
        <taxon>Uroviricota</taxon>
        <taxon>Caudoviricetes</taxon>
    </lineage>
</organism>
<reference evidence="1" key="1">
    <citation type="journal article" date="2021" name="Proc. Natl. Acad. Sci. U.S.A.">
        <title>A Catalog of Tens of Thousands of Viruses from Human Metagenomes Reveals Hidden Associations with Chronic Diseases.</title>
        <authorList>
            <person name="Tisza M.J."/>
            <person name="Buck C.B."/>
        </authorList>
    </citation>
    <scope>NUCLEOTIDE SEQUENCE</scope>
    <source>
        <strain evidence="1">CtBCv9</strain>
    </source>
</reference>
<proteinExistence type="predicted"/>
<dbReference type="EMBL" id="BK016019">
    <property type="protein sequence ID" value="DAF90043.1"/>
    <property type="molecule type" value="Genomic_DNA"/>
</dbReference>
<evidence type="ECO:0000313" key="1">
    <source>
        <dbReference type="EMBL" id="DAF90043.1"/>
    </source>
</evidence>
<sequence>MWENVHSPGPYRNRNVVHLWPEAVCQKNDV</sequence>